<evidence type="ECO:0000313" key="1">
    <source>
        <dbReference type="EMBL" id="KAI8569762.1"/>
    </source>
</evidence>
<reference evidence="1" key="1">
    <citation type="submission" date="2022-02" db="EMBL/GenBank/DDBJ databases">
        <title>Plant Genome Project.</title>
        <authorList>
            <person name="Zhang R.-G."/>
        </authorList>
    </citation>
    <scope>NUCLEOTIDE SEQUENCE</scope>
    <source>
        <strain evidence="1">AT1</strain>
    </source>
</reference>
<gene>
    <name evidence="1" type="ORF">RHMOL_Rhmol02G0302300</name>
</gene>
<evidence type="ECO:0000313" key="2">
    <source>
        <dbReference type="Proteomes" id="UP001062846"/>
    </source>
</evidence>
<protein>
    <submittedName>
        <fullName evidence="1">Uncharacterized protein</fullName>
    </submittedName>
</protein>
<dbReference type="EMBL" id="CM046389">
    <property type="protein sequence ID" value="KAI8569762.1"/>
    <property type="molecule type" value="Genomic_DNA"/>
</dbReference>
<organism evidence="1 2">
    <name type="scientific">Rhododendron molle</name>
    <name type="common">Chinese azalea</name>
    <name type="synonym">Azalea mollis</name>
    <dbReference type="NCBI Taxonomy" id="49168"/>
    <lineage>
        <taxon>Eukaryota</taxon>
        <taxon>Viridiplantae</taxon>
        <taxon>Streptophyta</taxon>
        <taxon>Embryophyta</taxon>
        <taxon>Tracheophyta</taxon>
        <taxon>Spermatophyta</taxon>
        <taxon>Magnoliopsida</taxon>
        <taxon>eudicotyledons</taxon>
        <taxon>Gunneridae</taxon>
        <taxon>Pentapetalae</taxon>
        <taxon>asterids</taxon>
        <taxon>Ericales</taxon>
        <taxon>Ericaceae</taxon>
        <taxon>Ericoideae</taxon>
        <taxon>Rhodoreae</taxon>
        <taxon>Rhododendron</taxon>
    </lineage>
</organism>
<proteinExistence type="predicted"/>
<sequence length="403" mass="43747">MGRNQMLLLTLCWSLIVVALAARPATDLEVKGTPDTGLDPKSPPTLNNTSNLNEKTGGLNSVIDSGKVDQVKNDKDQVGGSKEGIEDNKVGERNPSEQKDLDLKGDEKKGDGSVGKGENKEGNRVEKKDEDGSVENGGNKEGLSEGGKGDNKDGSKLKEAMRKEPVVLPPVRKEGSRGEECDADASNSCKVEKDALIACLRVPGNDSPDLSLLIQNKGNDPLSVTISAPIFVQLEKRNIQLQQKEDIKVKVSLTEGGTDSMIVLTVRSGTCSLDFRDFTSLNPMKETEDSKKSAYINLVKKPHLIAVLVISTLLLITASAWMCVSFKRRHFDSNASKYQKLDMELPVSGGGKVVSEINDGWDNNWDDNWDDEEAPKTPSMPVTPSVSSKGLASRRLNKEGWKD</sequence>
<name>A0ACC0PXL4_RHOML</name>
<dbReference type="Proteomes" id="UP001062846">
    <property type="component" value="Chromosome 2"/>
</dbReference>
<keyword evidence="2" id="KW-1185">Reference proteome</keyword>
<comment type="caution">
    <text evidence="1">The sequence shown here is derived from an EMBL/GenBank/DDBJ whole genome shotgun (WGS) entry which is preliminary data.</text>
</comment>
<accession>A0ACC0PXL4</accession>